<gene>
    <name evidence="3" type="ORF">HY30_03830</name>
</gene>
<keyword evidence="1" id="KW-0732">Signal</keyword>
<feature type="domain" description="VWFA" evidence="2">
    <location>
        <begin position="98"/>
        <end position="274"/>
    </location>
</feature>
<evidence type="ECO:0000313" key="3">
    <source>
        <dbReference type="EMBL" id="KCZ58878.1"/>
    </source>
</evidence>
<dbReference type="Pfam" id="PF13519">
    <property type="entry name" value="VWA_2"/>
    <property type="match status" value="1"/>
</dbReference>
<dbReference type="PROSITE" id="PS51257">
    <property type="entry name" value="PROKAR_LIPOPROTEIN"/>
    <property type="match status" value="1"/>
</dbReference>
<comment type="caution">
    <text evidence="3">The sequence shown here is derived from an EMBL/GenBank/DDBJ whole genome shotgun (WGS) entry which is preliminary data.</text>
</comment>
<keyword evidence="4" id="KW-1185">Reference proteome</keyword>
<dbReference type="AlphaFoldDB" id="A0A062UNP8"/>
<dbReference type="SMART" id="SM00327">
    <property type="entry name" value="VWA"/>
    <property type="match status" value="1"/>
</dbReference>
<dbReference type="STRING" id="1280947.HY30_03830"/>
<proteinExistence type="predicted"/>
<dbReference type="PATRIC" id="fig|1280947.3.peg.1641"/>
<protein>
    <recommendedName>
        <fullName evidence="2">VWFA domain-containing protein</fullName>
    </recommendedName>
</protein>
<evidence type="ECO:0000313" key="4">
    <source>
        <dbReference type="Proteomes" id="UP000027190"/>
    </source>
</evidence>
<accession>A0A062UNP8</accession>
<organism evidence="3 4">
    <name type="scientific">Hyphomonas chukchiensis</name>
    <dbReference type="NCBI Taxonomy" id="1280947"/>
    <lineage>
        <taxon>Bacteria</taxon>
        <taxon>Pseudomonadati</taxon>
        <taxon>Pseudomonadota</taxon>
        <taxon>Alphaproteobacteria</taxon>
        <taxon>Hyphomonadales</taxon>
        <taxon>Hyphomonadaceae</taxon>
        <taxon>Hyphomonas</taxon>
    </lineage>
</organism>
<dbReference type="EMBL" id="AWFG01000019">
    <property type="protein sequence ID" value="KCZ58878.1"/>
    <property type="molecule type" value="Genomic_DNA"/>
</dbReference>
<name>A0A062UNP8_9PROT</name>
<dbReference type="eggNOG" id="COG2304">
    <property type="taxonomic scope" value="Bacteria"/>
</dbReference>
<dbReference type="InterPro" id="IPR036465">
    <property type="entry name" value="vWFA_dom_sf"/>
</dbReference>
<dbReference type="InterPro" id="IPR002035">
    <property type="entry name" value="VWF_A"/>
</dbReference>
<dbReference type="Proteomes" id="UP000027190">
    <property type="component" value="Unassembled WGS sequence"/>
</dbReference>
<dbReference type="PROSITE" id="PS50234">
    <property type="entry name" value="VWFA"/>
    <property type="match status" value="1"/>
</dbReference>
<dbReference type="SUPFAM" id="SSF53300">
    <property type="entry name" value="vWA-like"/>
    <property type="match status" value="1"/>
</dbReference>
<sequence length="742" mass="77710">MNKGTLFMLNPRIFLASCAAAALLVSACSKSKAADADAPQTLATDAALPAKTADAAPTTTAELATMDSESGAEPIAVSLEAPTRSEDAVVETPKGPMKVMVVMDSSGSMWGQIDGKSKRDIAREAVRTMVASNPDIGSAGLIAYGHRRKGDCKDIELLRSPGATTPLPDVVDKLVPMGKTPLTAAVETAANAMKIEETRATVILVTDGIETCDADPCAAGASLEARGLDFTAHVIGFGLSADEGRQVACLAEQTGGKYIEASNAGELADALSTVAEAVESGPPEAATATATITGPETVEIGSLFEVSWDGPGADEDYIDLVPPGYTKTHGELSYGYTEDGNPVSMRAPGTPGDYELRYVWNAPQGRTVIANTSIKVVEAAVAIVAQPSIGIGQNLSVKWRGPNNDGDYVDLVPEGYTKTSGEKSYAYTKDGETLKLRAPGTPGAYELRYVAKASDGRKVLKTVPLEVMDARIELAFNPSVTLGKSLVVDWTGPGTDGDYVDIVPRGYKQTSGEKSYAYVSDGNPVELKLPGEPGDYDVRYVLQSADGRTVLKAVPLTLSDIPFGVKPAKASAVVGETFAVEWTGPANDGDYVDIVPRGYKLTSGEKSYTYVKADNPLNIRAPGEPGAYDVRYIFTSSTGRAIKAVAPLTLTAAKATLDAPASVDKGTSFDVAWTGPAYDGDYVDLVPEGYKNTSGELSYGYTTGGPTLTLKAPDKAGAYSLRYVLQAQGGRSVVVTRPISVK</sequence>
<evidence type="ECO:0000259" key="2">
    <source>
        <dbReference type="PROSITE" id="PS50234"/>
    </source>
</evidence>
<evidence type="ECO:0000256" key="1">
    <source>
        <dbReference type="SAM" id="SignalP"/>
    </source>
</evidence>
<feature type="signal peptide" evidence="1">
    <location>
        <begin position="1"/>
        <end position="33"/>
    </location>
</feature>
<dbReference type="Gene3D" id="3.40.50.410">
    <property type="entry name" value="von Willebrand factor, type A domain"/>
    <property type="match status" value="1"/>
</dbReference>
<feature type="chain" id="PRO_5001614886" description="VWFA domain-containing protein" evidence="1">
    <location>
        <begin position="34"/>
        <end position="742"/>
    </location>
</feature>
<reference evidence="3 4" key="1">
    <citation type="journal article" date="2014" name="Antonie Van Leeuwenhoek">
        <title>Hyphomonas beringensis sp. nov. and Hyphomonas chukchiensis sp. nov., isolated from surface seawater of the Bering Sea and Chukchi Sea.</title>
        <authorList>
            <person name="Li C."/>
            <person name="Lai Q."/>
            <person name="Li G."/>
            <person name="Dong C."/>
            <person name="Wang J."/>
            <person name="Liao Y."/>
            <person name="Shao Z."/>
        </authorList>
    </citation>
    <scope>NUCLEOTIDE SEQUENCE [LARGE SCALE GENOMIC DNA]</scope>
    <source>
        <strain evidence="3 4">BH-BN04-4</strain>
    </source>
</reference>